<gene>
    <name evidence="2" type="ORF">GSU10_08475</name>
</gene>
<dbReference type="GO" id="GO:0005506">
    <property type="term" value="F:iron ion binding"/>
    <property type="evidence" value="ECO:0007669"/>
    <property type="project" value="InterPro"/>
</dbReference>
<dbReference type="GO" id="GO:0051536">
    <property type="term" value="F:iron-sulfur cluster binding"/>
    <property type="evidence" value="ECO:0007669"/>
    <property type="project" value="InterPro"/>
</dbReference>
<reference evidence="3" key="1">
    <citation type="submission" date="2019-12" db="EMBL/GenBank/DDBJ databases">
        <title>Complete and draft genome sequences of new strains and members of some known species of the genus Rathayibacter isolated from plants.</title>
        <authorList>
            <person name="Tarlachkov S.V."/>
            <person name="Starodumova I.P."/>
            <person name="Dorofeeva L.V."/>
            <person name="Prisyazhnaya N.V."/>
            <person name="Leyn S."/>
            <person name="Zlamal J."/>
            <person name="Elan M."/>
            <person name="Osterman A.L."/>
            <person name="Nadler S."/>
            <person name="Subbotin S.A."/>
            <person name="Evtushenko L.I."/>
        </authorList>
    </citation>
    <scope>NUCLEOTIDE SEQUENCE [LARGE SCALE GENOMIC DNA]</scope>
    <source>
        <strain evidence="3">VKM Ac-2761</strain>
    </source>
</reference>
<evidence type="ECO:0000313" key="2">
    <source>
        <dbReference type="EMBL" id="QHC55663.1"/>
    </source>
</evidence>
<name>A0AAE6RL46_9MICO</name>
<dbReference type="AlphaFoldDB" id="A0AAE6RL46"/>
<feature type="domain" description="NIF system FeS cluster assembly NifU N-terminal" evidence="1">
    <location>
        <begin position="16"/>
        <end position="76"/>
    </location>
</feature>
<dbReference type="SUPFAM" id="SSF82649">
    <property type="entry name" value="SufE/NifU"/>
    <property type="match status" value="1"/>
</dbReference>
<proteinExistence type="predicted"/>
<dbReference type="Pfam" id="PF01592">
    <property type="entry name" value="NifU_N"/>
    <property type="match status" value="1"/>
</dbReference>
<dbReference type="InterPro" id="IPR002871">
    <property type="entry name" value="NIF_FeS_clus_asmbl_NifU_N"/>
</dbReference>
<dbReference type="GO" id="GO:0016226">
    <property type="term" value="P:iron-sulfur cluster assembly"/>
    <property type="evidence" value="ECO:0007669"/>
    <property type="project" value="InterPro"/>
</dbReference>
<dbReference type="CDD" id="cd06664">
    <property type="entry name" value="IscU_like"/>
    <property type="match status" value="1"/>
</dbReference>
<evidence type="ECO:0000313" key="3">
    <source>
        <dbReference type="Proteomes" id="UP000465031"/>
    </source>
</evidence>
<dbReference type="KEGG" id="rte:GSU10_08475"/>
<accession>A0AAE6RL46</accession>
<dbReference type="Gene3D" id="3.90.1010.10">
    <property type="match status" value="1"/>
</dbReference>
<dbReference type="EMBL" id="CP047186">
    <property type="protein sequence ID" value="QHC55663.1"/>
    <property type="molecule type" value="Genomic_DNA"/>
</dbReference>
<organism evidence="2 3">
    <name type="scientific">Rathayibacter tanaceti</name>
    <dbReference type="NCBI Taxonomy" id="1671680"/>
    <lineage>
        <taxon>Bacteria</taxon>
        <taxon>Bacillati</taxon>
        <taxon>Actinomycetota</taxon>
        <taxon>Actinomycetes</taxon>
        <taxon>Micrococcales</taxon>
        <taxon>Microbacteriaceae</taxon>
        <taxon>Rathayibacter</taxon>
    </lineage>
</organism>
<dbReference type="Proteomes" id="UP000465031">
    <property type="component" value="Chromosome"/>
</dbReference>
<protein>
    <submittedName>
        <fullName evidence="2">SUF system NifU family Fe-S cluster assembly protein</fullName>
    </submittedName>
</protein>
<sequence length="136" mass="14165">MTEAAELIRAHAQHPVGCREQPEPRGRAELITPTCGDRLELRVGGDAGRIVLSWGGRGCEVSRASASILVDELDALPVAVVRERLVLFLAAMARGSGSLAGDEEALLVVAGNPVRSVCATLAWRALAGALDDAGLT</sequence>
<dbReference type="RefSeq" id="WP_132504223.1">
    <property type="nucleotide sequence ID" value="NZ_CP047186.1"/>
</dbReference>
<evidence type="ECO:0000259" key="1">
    <source>
        <dbReference type="Pfam" id="PF01592"/>
    </source>
</evidence>